<name>A0A1I8ETD6_WUCBA</name>
<protein>
    <recommendedName>
        <fullName evidence="5">Dynactin subunit 1</fullName>
    </recommendedName>
</protein>
<dbReference type="Pfam" id="PF01302">
    <property type="entry name" value="CAP_GLY"/>
    <property type="match status" value="1"/>
</dbReference>
<feature type="compositionally biased region" description="Polar residues" evidence="15">
    <location>
        <begin position="87"/>
        <end position="110"/>
    </location>
</feature>
<dbReference type="PANTHER" id="PTHR18916:SF6">
    <property type="entry name" value="DYNACTIN SUBUNIT 1"/>
    <property type="match status" value="1"/>
</dbReference>
<dbReference type="PROSITE" id="PS50245">
    <property type="entry name" value="CAP_GLY_2"/>
    <property type="match status" value="1"/>
</dbReference>
<dbReference type="GO" id="GO:0005874">
    <property type="term" value="C:microtubule"/>
    <property type="evidence" value="ECO:0007669"/>
    <property type="project" value="UniProtKB-KW"/>
</dbReference>
<dbReference type="WBParaSite" id="maker-PairedContig_4878-snap-gene-0.8-mRNA-1">
    <property type="protein sequence ID" value="maker-PairedContig_4878-snap-gene-0.8-mRNA-1"/>
    <property type="gene ID" value="maker-PairedContig_4878-snap-gene-0.8"/>
</dbReference>
<keyword evidence="11 14" id="KW-0175">Coiled coil</keyword>
<evidence type="ECO:0000256" key="5">
    <source>
        <dbReference type="ARBA" id="ARBA00016574"/>
    </source>
</evidence>
<feature type="domain" description="CAP-Gly" evidence="16">
    <location>
        <begin position="22"/>
        <end position="64"/>
    </location>
</feature>
<feature type="coiled-coil region" evidence="14">
    <location>
        <begin position="1024"/>
        <end position="1076"/>
    </location>
</feature>
<dbReference type="GO" id="GO:0000132">
    <property type="term" value="P:establishment of mitotic spindle orientation"/>
    <property type="evidence" value="ECO:0007669"/>
    <property type="project" value="TreeGrafter"/>
</dbReference>
<dbReference type="Gene3D" id="2.30.30.190">
    <property type="entry name" value="CAP Gly-rich-like domain"/>
    <property type="match status" value="1"/>
</dbReference>
<evidence type="ECO:0000256" key="12">
    <source>
        <dbReference type="ARBA" id="ARBA00023212"/>
    </source>
</evidence>
<keyword evidence="7" id="KW-0132">Cell division</keyword>
<keyword evidence="10" id="KW-0243">Dynein</keyword>
<keyword evidence="6" id="KW-0963">Cytoplasm</keyword>
<dbReference type="InterPro" id="IPR036859">
    <property type="entry name" value="CAP-Gly_dom_sf"/>
</dbReference>
<feature type="coiled-coil region" evidence="14">
    <location>
        <begin position="971"/>
        <end position="998"/>
    </location>
</feature>
<dbReference type="GO" id="GO:0000922">
    <property type="term" value="C:spindle pole"/>
    <property type="evidence" value="ECO:0007669"/>
    <property type="project" value="TreeGrafter"/>
</dbReference>
<feature type="region of interest" description="Disordered" evidence="15">
    <location>
        <begin position="87"/>
        <end position="134"/>
    </location>
</feature>
<evidence type="ECO:0000256" key="10">
    <source>
        <dbReference type="ARBA" id="ARBA00023017"/>
    </source>
</evidence>
<evidence type="ECO:0000256" key="11">
    <source>
        <dbReference type="ARBA" id="ARBA00023054"/>
    </source>
</evidence>
<dbReference type="STRING" id="6293.A0A1I8ETD6"/>
<dbReference type="SMART" id="SM01052">
    <property type="entry name" value="CAP_GLY"/>
    <property type="match status" value="1"/>
</dbReference>
<dbReference type="SUPFAM" id="SSF74924">
    <property type="entry name" value="Cap-Gly domain"/>
    <property type="match status" value="1"/>
</dbReference>
<dbReference type="InterPro" id="IPR022157">
    <property type="entry name" value="Dynactin"/>
</dbReference>
<keyword evidence="9" id="KW-0498">Mitosis</keyword>
<feature type="coiled-coil region" evidence="14">
    <location>
        <begin position="258"/>
        <end position="515"/>
    </location>
</feature>
<dbReference type="GO" id="GO:0030424">
    <property type="term" value="C:axon"/>
    <property type="evidence" value="ECO:0007669"/>
    <property type="project" value="TreeGrafter"/>
</dbReference>
<comment type="similarity">
    <text evidence="4">Belongs to the dynactin 150 kDa subunit family.</text>
</comment>
<dbReference type="InterPro" id="IPR000938">
    <property type="entry name" value="CAP-Gly_domain"/>
</dbReference>
<comment type="subcellular location">
    <subcellularLocation>
        <location evidence="3">Cytoplasm</location>
        <location evidence="3">Cell cortex</location>
    </subcellularLocation>
    <subcellularLocation>
        <location evidence="1">Cytoplasm</location>
        <location evidence="1">Cytoskeleton</location>
        <location evidence="1">Microtubule organizing center</location>
        <location evidence="1">Centrosome</location>
        <location evidence="1">Centriole</location>
    </subcellularLocation>
    <subcellularLocation>
        <location evidence="2">Cytoplasm</location>
        <location evidence="2">Cytoskeleton</location>
        <location evidence="2">Spindle</location>
    </subcellularLocation>
</comment>
<evidence type="ECO:0000256" key="15">
    <source>
        <dbReference type="SAM" id="MobiDB-lite"/>
    </source>
</evidence>
<organism evidence="17">
    <name type="scientific">Wuchereria bancrofti</name>
    <dbReference type="NCBI Taxonomy" id="6293"/>
    <lineage>
        <taxon>Eukaryota</taxon>
        <taxon>Metazoa</taxon>
        <taxon>Ecdysozoa</taxon>
        <taxon>Nematoda</taxon>
        <taxon>Chromadorea</taxon>
        <taxon>Rhabditida</taxon>
        <taxon>Spirurina</taxon>
        <taxon>Spiruromorpha</taxon>
        <taxon>Filarioidea</taxon>
        <taxon>Onchocercidae</taxon>
        <taxon>Wuchereria</taxon>
    </lineage>
</organism>
<keyword evidence="13" id="KW-0131">Cell cycle</keyword>
<feature type="compositionally biased region" description="Polar residues" evidence="15">
    <location>
        <begin position="146"/>
        <end position="176"/>
    </location>
</feature>
<feature type="compositionally biased region" description="Basic and acidic residues" evidence="15">
    <location>
        <begin position="116"/>
        <end position="129"/>
    </location>
</feature>
<evidence type="ECO:0000256" key="3">
    <source>
        <dbReference type="ARBA" id="ARBA00004544"/>
    </source>
</evidence>
<reference evidence="17" key="1">
    <citation type="submission" date="2016-11" db="UniProtKB">
        <authorList>
            <consortium name="WormBaseParasite"/>
        </authorList>
    </citation>
    <scope>IDENTIFICATION</scope>
    <source>
        <strain evidence="17">pt0022</strain>
    </source>
</reference>
<evidence type="ECO:0000256" key="14">
    <source>
        <dbReference type="SAM" id="Coils"/>
    </source>
</evidence>
<evidence type="ECO:0000256" key="13">
    <source>
        <dbReference type="ARBA" id="ARBA00023306"/>
    </source>
</evidence>
<accession>A0A1I8ETD6</accession>
<dbReference type="GO" id="GO:0005814">
    <property type="term" value="C:centriole"/>
    <property type="evidence" value="ECO:0007669"/>
    <property type="project" value="UniProtKB-SubCell"/>
</dbReference>
<feature type="region of interest" description="Disordered" evidence="15">
    <location>
        <begin position="146"/>
        <end position="177"/>
    </location>
</feature>
<dbReference type="PROSITE" id="PS00845">
    <property type="entry name" value="CAP_GLY_1"/>
    <property type="match status" value="1"/>
</dbReference>
<evidence type="ECO:0000256" key="9">
    <source>
        <dbReference type="ARBA" id="ARBA00022776"/>
    </source>
</evidence>
<dbReference type="GO" id="GO:0030286">
    <property type="term" value="C:dynein complex"/>
    <property type="evidence" value="ECO:0007669"/>
    <property type="project" value="UniProtKB-KW"/>
</dbReference>
<dbReference type="PANTHER" id="PTHR18916">
    <property type="entry name" value="DYNACTIN 1-RELATED MICROTUBULE-BINDING"/>
    <property type="match status" value="1"/>
</dbReference>
<dbReference type="Pfam" id="PF12455">
    <property type="entry name" value="Dynactin"/>
    <property type="match status" value="1"/>
</dbReference>
<sequence length="1297" mass="147876">MSFKVGVRVDTDRGPGVIEFCGETKFAEGTWIGINLDEPNGKHNGTVKGIQYFACKPSHGIFLRANQIRLESRGKYGSRLPTSVRKNISPALTPSSSTEKLKNLSGTSGLSPKKLYSKEDRKGSAEKSDSQSLLRTAVEDSCSYEKSSATETSYKSDTIPTKSSTVSESENLSRATSVEDIATAESVKNIVKKMEESSLLVARPPNMDERSELEWLRIQHKDLSEKLKTLRIKRKDDYIKLVEYERNRIQLESLLQFRVRIIEEKASLQRKLQEKEKELKDALESKKNENDDITELEERLELIAIEKEVAEEKVDILQTEIEAEKQRSQELEVELELLRNKLEQSGDSSSEACLYHSLHFSVQVKQLEQQNEKLREALVRRVCTFILFRLRDITGQLVIEKQELTKENEKLKDELASLTKMGEKIKENSEEYANIIAELREQVDLAMGSEKMIETLTDINLNMEDKVRALEETIDDFETMRAMDEEILENQKDTEKELREELDKAYGKINEVMRNVPEQLIPFGKSGDFQLLLQIKACGAQAEDYEKTILMFRKKVSDLNEEIQDRYDDNLHMLEQIKILEEGIAAPGLKSTGFTSTRVFSEIVDAKVQSLELESAHQLIRYLKAFMPDNFMKPGGDNDAVILNVLFPRLYQKSVALAKLMSSKYPAVPGGMRREHVTKSHKAEQWAHCAKFNYLLNAFECILRKFESAIQRCSVERLSRLAQLQLEMATQERMIDQYIDLLKTDRLDENTSSANLEKGITYFQVNVFSVHMVSEDYDMKQAFSDFIAQLLSGLGWMKINVQRFTYFLLPGIENSEINILAATLMGLITECEQLTIHSRNSIAAQKEMIINQKVDEHLLSAGNILWKIATVADNVCATASIQLSTYTDVEGLQSERIKELLLGAVEKMNGQTDSAKAQEIIKNDILTLKSILSKLAEQLDSGNLEVEADNKKPFPPLLERAHARKQDAAETEELRWHLEKKENEISDLKKTLRSKADDISNYRLRLEMADKKIETSGKADESRVLSLQSRCDELQSELKRRRDEYEETMDAIQRDLEACEKENIELKERARNMSKKALLMNLSNNLASSGSSLPSTPTATSGSAFTYATEVSILETALIENQNALKFANEKIRYLKVESMLQLLSDTGVSNVSAEIAGPLTLDAAQGSYKEELDKLIREAEGIINEARNYQLPYIANLNKQKKAQLAEEQQYYSNIRDVNYRINNLKLKIHRFWSKYNPGKPLPSLFNNIKSIVVERPKYLQSDGRGVHSDAYKNAYSVLFDKLDVERKKFESQRVC</sequence>
<evidence type="ECO:0000256" key="1">
    <source>
        <dbReference type="ARBA" id="ARBA00004114"/>
    </source>
</evidence>
<dbReference type="GO" id="GO:0051301">
    <property type="term" value="P:cell division"/>
    <property type="evidence" value="ECO:0007669"/>
    <property type="project" value="UniProtKB-KW"/>
</dbReference>
<keyword evidence="8" id="KW-0493">Microtubule</keyword>
<dbReference type="GO" id="GO:0000776">
    <property type="term" value="C:kinetochore"/>
    <property type="evidence" value="ECO:0007669"/>
    <property type="project" value="TreeGrafter"/>
</dbReference>
<keyword evidence="12" id="KW-0206">Cytoskeleton</keyword>
<evidence type="ECO:0000313" key="17">
    <source>
        <dbReference type="WBParaSite" id="maker-PairedContig_4878-snap-gene-0.8-mRNA-1"/>
    </source>
</evidence>
<evidence type="ECO:0000256" key="7">
    <source>
        <dbReference type="ARBA" id="ARBA00022618"/>
    </source>
</evidence>
<evidence type="ECO:0000256" key="6">
    <source>
        <dbReference type="ARBA" id="ARBA00022490"/>
    </source>
</evidence>
<evidence type="ECO:0000256" key="2">
    <source>
        <dbReference type="ARBA" id="ARBA00004186"/>
    </source>
</evidence>
<evidence type="ECO:0000256" key="8">
    <source>
        <dbReference type="ARBA" id="ARBA00022701"/>
    </source>
</evidence>
<evidence type="ECO:0000259" key="16">
    <source>
        <dbReference type="PROSITE" id="PS50245"/>
    </source>
</evidence>
<evidence type="ECO:0000256" key="4">
    <source>
        <dbReference type="ARBA" id="ARBA00011010"/>
    </source>
</evidence>
<proteinExistence type="inferred from homology"/>
<dbReference type="GO" id="GO:0007097">
    <property type="term" value="P:nuclear migration"/>
    <property type="evidence" value="ECO:0007669"/>
    <property type="project" value="TreeGrafter"/>
</dbReference>